<sequence length="153" mass="17628">MAHLDTLDLEQTLDHLVQKVHLDLMEILGVLEHRDRLDRMRLHLHLLLERQDHKDHPDQLETLVLMVDLETAEAMGNRDRKVHLDHRASLDSMEILDNLDHQETPVEMAKGESAPSTAPLMEASSLKMELVADCFAVLRQTLEIKCFKKSLEL</sequence>
<gene>
    <name evidence="1" type="ORF">CGOC_LOCUS3816</name>
</gene>
<dbReference type="Proteomes" id="UP000271889">
    <property type="component" value="Unassembled WGS sequence"/>
</dbReference>
<evidence type="ECO:0000313" key="2">
    <source>
        <dbReference type="Proteomes" id="UP000271889"/>
    </source>
</evidence>
<accession>A0A3P6R8F9</accession>
<protein>
    <submittedName>
        <fullName evidence="1">Uncharacterized protein</fullName>
    </submittedName>
</protein>
<keyword evidence="2" id="KW-1185">Reference proteome</keyword>
<name>A0A3P6R8F9_CYLGO</name>
<reference evidence="1 2" key="1">
    <citation type="submission" date="2018-11" db="EMBL/GenBank/DDBJ databases">
        <authorList>
            <consortium name="Pathogen Informatics"/>
        </authorList>
    </citation>
    <scope>NUCLEOTIDE SEQUENCE [LARGE SCALE GENOMIC DNA]</scope>
</reference>
<dbReference type="AlphaFoldDB" id="A0A3P6R8F9"/>
<evidence type="ECO:0000313" key="1">
    <source>
        <dbReference type="EMBL" id="VDK56939.1"/>
    </source>
</evidence>
<proteinExistence type="predicted"/>
<organism evidence="1 2">
    <name type="scientific">Cylicostephanus goldi</name>
    <name type="common">Nematode worm</name>
    <dbReference type="NCBI Taxonomy" id="71465"/>
    <lineage>
        <taxon>Eukaryota</taxon>
        <taxon>Metazoa</taxon>
        <taxon>Ecdysozoa</taxon>
        <taxon>Nematoda</taxon>
        <taxon>Chromadorea</taxon>
        <taxon>Rhabditida</taxon>
        <taxon>Rhabditina</taxon>
        <taxon>Rhabditomorpha</taxon>
        <taxon>Strongyloidea</taxon>
        <taxon>Strongylidae</taxon>
        <taxon>Cylicostephanus</taxon>
    </lineage>
</organism>
<dbReference type="EMBL" id="UYRV01009850">
    <property type="protein sequence ID" value="VDK56939.1"/>
    <property type="molecule type" value="Genomic_DNA"/>
</dbReference>